<keyword evidence="2" id="KW-0255">Endonuclease</keyword>
<dbReference type="GeneID" id="97501827"/>
<dbReference type="RefSeq" id="WP_051428950.1">
    <property type="nucleotide sequence ID" value="NZ_AZMV01000007.1"/>
</dbReference>
<dbReference type="eggNOG" id="COG1403">
    <property type="taxonomic scope" value="Bacteria"/>
</dbReference>
<accession>W4N760</accession>
<evidence type="ECO:0000259" key="1">
    <source>
        <dbReference type="SMART" id="SM00507"/>
    </source>
</evidence>
<dbReference type="SMART" id="SM00507">
    <property type="entry name" value="HNHc"/>
    <property type="match status" value="1"/>
</dbReference>
<proteinExistence type="predicted"/>
<name>W4N760_9BIFI</name>
<keyword evidence="2" id="KW-0378">Hydrolase</keyword>
<evidence type="ECO:0000313" key="3">
    <source>
        <dbReference type="Proteomes" id="UP000019155"/>
    </source>
</evidence>
<organism evidence="2 3">
    <name type="scientific">Bifidobacterium moukalabense DSM 27321</name>
    <dbReference type="NCBI Taxonomy" id="1435051"/>
    <lineage>
        <taxon>Bacteria</taxon>
        <taxon>Bacillati</taxon>
        <taxon>Actinomycetota</taxon>
        <taxon>Actinomycetes</taxon>
        <taxon>Bifidobacteriales</taxon>
        <taxon>Bifidobacteriaceae</taxon>
        <taxon>Bifidobacterium</taxon>
    </lineage>
</organism>
<dbReference type="InterPro" id="IPR003615">
    <property type="entry name" value="HNH_nuc"/>
</dbReference>
<dbReference type="REBASE" id="80098">
    <property type="entry name" value="Bmo27321ORF1786P"/>
</dbReference>
<sequence length="415" mass="47546">MADDSHVEIIMEKYLQSRNLNLKTATMRWKGTGISPRFMDQKVTPDVLRTIARCIVDYGQMHPGESFGTKDIWDVAKLETVVTRVFTKPSAKEPAAHNEYDKFVSQPIKTLAYAGLLGEEKCGAAIRYTVEQEDILRFIAGDEFNAYDFLLEYLKETLRQSGMMGYFEKYHNSGHTEIDFRALRRAFIEDLLSYTNIRNEVEIRRIFPKVLNVLAVEWHVPGATKGHVSKSPMTYISLNYNSINFRDKGKDKTETRQQAALDMPKDSESQVGTSLVAKQMDAVKKRHFPCSEVKDKFAIDKATQVHHIFPRHLFPQLVAERENLILLTPQQHYTCAHPDNKTQQIDPQYQIDCLLSKLDNVEESIALGDGFYDLARFVHVLNVGYAANLDEHADAESIREFLRRQRRKVGAPDLA</sequence>
<dbReference type="STRING" id="1435051.BMOU_1785"/>
<gene>
    <name evidence="2" type="ORF">BMOU_1785</name>
</gene>
<keyword evidence="3" id="KW-1185">Reference proteome</keyword>
<dbReference type="OrthoDB" id="403927at2"/>
<protein>
    <submittedName>
        <fullName evidence="2">Putative hin4II restriction endonuclease</fullName>
    </submittedName>
</protein>
<comment type="caution">
    <text evidence="2">The sequence shown here is derived from an EMBL/GenBank/DDBJ whole genome shotgun (WGS) entry which is preliminary data.</text>
</comment>
<dbReference type="Proteomes" id="UP000019155">
    <property type="component" value="Unassembled WGS sequence"/>
</dbReference>
<dbReference type="EMBL" id="AZMV01000007">
    <property type="protein sequence ID" value="ETY70923.1"/>
    <property type="molecule type" value="Genomic_DNA"/>
</dbReference>
<feature type="domain" description="HNH nuclease" evidence="1">
    <location>
        <begin position="278"/>
        <end position="333"/>
    </location>
</feature>
<reference evidence="2 3" key="1">
    <citation type="journal article" date="2014" name="Genome Announc.">
        <title>The Genome Sequence of Bifidobacterium moukalabense DSM 27321 Highlights the Close Phylogenetic Relatedness with the Bifidobacterium dentium Taxon.</title>
        <authorList>
            <person name="Lugli G.A."/>
            <person name="Duranti S."/>
            <person name="Milani C."/>
            <person name="Turroni F."/>
            <person name="Viappiani A."/>
            <person name="Mangifesta M."/>
            <person name="van Sinderen D."/>
            <person name="Ventura M."/>
        </authorList>
    </citation>
    <scope>NUCLEOTIDE SEQUENCE [LARGE SCALE GENOMIC DNA]</scope>
    <source>
        <strain evidence="2 3">DSM 27321</strain>
    </source>
</reference>
<dbReference type="PATRIC" id="fig|1435051.3.peg.1775"/>
<evidence type="ECO:0000313" key="2">
    <source>
        <dbReference type="EMBL" id="ETY70923.1"/>
    </source>
</evidence>
<dbReference type="GO" id="GO:0004519">
    <property type="term" value="F:endonuclease activity"/>
    <property type="evidence" value="ECO:0007669"/>
    <property type="project" value="UniProtKB-KW"/>
</dbReference>
<dbReference type="AlphaFoldDB" id="W4N760"/>
<keyword evidence="2" id="KW-0540">Nuclease</keyword>